<reference evidence="2" key="1">
    <citation type="submission" date="2021-06" db="EMBL/GenBank/DDBJ databases">
        <authorList>
            <person name="Kallberg Y."/>
            <person name="Tangrot J."/>
            <person name="Rosling A."/>
        </authorList>
    </citation>
    <scope>NUCLEOTIDE SEQUENCE</scope>
    <source>
        <strain evidence="2">UK204</strain>
    </source>
</reference>
<feature type="non-terminal residue" evidence="2">
    <location>
        <position position="55"/>
    </location>
</feature>
<comment type="caution">
    <text evidence="2">The sequence shown here is derived from an EMBL/GenBank/DDBJ whole genome shotgun (WGS) entry which is preliminary data.</text>
</comment>
<dbReference type="EMBL" id="CAJVPQ010016128">
    <property type="protein sequence ID" value="CAG8744785.1"/>
    <property type="molecule type" value="Genomic_DNA"/>
</dbReference>
<protein>
    <submittedName>
        <fullName evidence="2">8321_t:CDS:1</fullName>
    </submittedName>
</protein>
<keyword evidence="1" id="KW-0732">Signal</keyword>
<feature type="signal peptide" evidence="1">
    <location>
        <begin position="1"/>
        <end position="24"/>
    </location>
</feature>
<sequence>MKYSISFVLAISILCFLVANIVEASYMYRAMSSLEVGTPCHAYITDCKDKTLFDN</sequence>
<organism evidence="2 3">
    <name type="scientific">Funneliformis caledonium</name>
    <dbReference type="NCBI Taxonomy" id="1117310"/>
    <lineage>
        <taxon>Eukaryota</taxon>
        <taxon>Fungi</taxon>
        <taxon>Fungi incertae sedis</taxon>
        <taxon>Mucoromycota</taxon>
        <taxon>Glomeromycotina</taxon>
        <taxon>Glomeromycetes</taxon>
        <taxon>Glomerales</taxon>
        <taxon>Glomeraceae</taxon>
        <taxon>Funneliformis</taxon>
    </lineage>
</organism>
<gene>
    <name evidence="2" type="ORF">FCALED_LOCUS15883</name>
</gene>
<dbReference type="Proteomes" id="UP000789570">
    <property type="component" value="Unassembled WGS sequence"/>
</dbReference>
<accession>A0A9N9IQS2</accession>
<evidence type="ECO:0000313" key="2">
    <source>
        <dbReference type="EMBL" id="CAG8744785.1"/>
    </source>
</evidence>
<dbReference type="AlphaFoldDB" id="A0A9N9IQS2"/>
<evidence type="ECO:0000256" key="1">
    <source>
        <dbReference type="SAM" id="SignalP"/>
    </source>
</evidence>
<name>A0A9N9IQS2_9GLOM</name>
<proteinExistence type="predicted"/>
<evidence type="ECO:0000313" key="3">
    <source>
        <dbReference type="Proteomes" id="UP000789570"/>
    </source>
</evidence>
<feature type="chain" id="PRO_5040161456" evidence="1">
    <location>
        <begin position="25"/>
        <end position="55"/>
    </location>
</feature>
<keyword evidence="3" id="KW-1185">Reference proteome</keyword>